<accession>A0A0V0S2M9</accession>
<dbReference type="OrthoDB" id="10284709at2759"/>
<dbReference type="PROSITE" id="PS51257">
    <property type="entry name" value="PROKAR_LIPOPROTEIN"/>
    <property type="match status" value="1"/>
</dbReference>
<protein>
    <submittedName>
        <fullName evidence="2">Uncharacterized protein</fullName>
    </submittedName>
</protein>
<comment type="caution">
    <text evidence="2">The sequence shown here is derived from an EMBL/GenBank/DDBJ whole genome shotgun (WGS) entry which is preliminary data.</text>
</comment>
<evidence type="ECO:0000256" key="1">
    <source>
        <dbReference type="SAM" id="SignalP"/>
    </source>
</evidence>
<name>A0A0V0S2M9_9BILA</name>
<evidence type="ECO:0000313" key="2">
    <source>
        <dbReference type="EMBL" id="KRX20987.1"/>
    </source>
</evidence>
<organism evidence="2 3">
    <name type="scientific">Trichinella nelsoni</name>
    <dbReference type="NCBI Taxonomy" id="6336"/>
    <lineage>
        <taxon>Eukaryota</taxon>
        <taxon>Metazoa</taxon>
        <taxon>Ecdysozoa</taxon>
        <taxon>Nematoda</taxon>
        <taxon>Enoplea</taxon>
        <taxon>Dorylaimia</taxon>
        <taxon>Trichinellida</taxon>
        <taxon>Trichinellidae</taxon>
        <taxon>Trichinella</taxon>
    </lineage>
</organism>
<dbReference type="EMBL" id="JYDL01000043">
    <property type="protein sequence ID" value="KRX20987.1"/>
    <property type="molecule type" value="Genomic_DNA"/>
</dbReference>
<feature type="signal peptide" evidence="1">
    <location>
        <begin position="1"/>
        <end position="20"/>
    </location>
</feature>
<gene>
    <name evidence="2" type="ORF">T07_5846</name>
</gene>
<keyword evidence="3" id="KW-1185">Reference proteome</keyword>
<reference evidence="2 3" key="1">
    <citation type="submission" date="2015-01" db="EMBL/GenBank/DDBJ databases">
        <title>Evolution of Trichinella species and genotypes.</title>
        <authorList>
            <person name="Korhonen P.K."/>
            <person name="Edoardo P."/>
            <person name="Giuseppe L.R."/>
            <person name="Gasser R.B."/>
        </authorList>
    </citation>
    <scope>NUCLEOTIDE SEQUENCE [LARGE SCALE GENOMIC DNA]</scope>
    <source>
        <strain evidence="2">ISS37</strain>
    </source>
</reference>
<feature type="chain" id="PRO_5006868446" evidence="1">
    <location>
        <begin position="21"/>
        <end position="85"/>
    </location>
</feature>
<evidence type="ECO:0000313" key="3">
    <source>
        <dbReference type="Proteomes" id="UP000054630"/>
    </source>
</evidence>
<dbReference type="Proteomes" id="UP000054630">
    <property type="component" value="Unassembled WGS sequence"/>
</dbReference>
<dbReference type="AlphaFoldDB" id="A0A0V0S2M9"/>
<keyword evidence="1" id="KW-0732">Signal</keyword>
<sequence>MKRQLAIVIVVFVFVWSACGKSARASWQKTLNGADACRRTEKWHTLAYGNVDMAVAFRNERLKVEQIVKCSRKWSNEKLPPAPSK</sequence>
<proteinExistence type="predicted"/>